<dbReference type="InterPro" id="IPR009104">
    <property type="entry name" value="Anemon_actinoporin-like"/>
</dbReference>
<dbReference type="AlphaFoldDB" id="A0AAV1F3C0"/>
<evidence type="ECO:0000313" key="6">
    <source>
        <dbReference type="EMBL" id="CAJ1055216.1"/>
    </source>
</evidence>
<evidence type="ECO:0000256" key="2">
    <source>
        <dbReference type="ARBA" id="ARBA00004532"/>
    </source>
</evidence>
<comment type="subcellular location">
    <subcellularLocation>
        <location evidence="2">Nematocyst</location>
    </subcellularLocation>
    <subcellularLocation>
        <location evidence="1">Target cell membrane</location>
    </subcellularLocation>
</comment>
<dbReference type="PANTHER" id="PTHR40388">
    <property type="entry name" value="BRYOPORIN"/>
    <property type="match status" value="1"/>
</dbReference>
<evidence type="ECO:0000313" key="7">
    <source>
        <dbReference type="Proteomes" id="UP001178508"/>
    </source>
</evidence>
<dbReference type="GO" id="GO:0051715">
    <property type="term" value="P:cytolysis in another organism"/>
    <property type="evidence" value="ECO:0007669"/>
    <property type="project" value="InterPro"/>
</dbReference>
<keyword evidence="7" id="KW-1185">Reference proteome</keyword>
<dbReference type="GO" id="GO:0042151">
    <property type="term" value="C:nematocyst"/>
    <property type="evidence" value="ECO:0007669"/>
    <property type="project" value="UniProtKB-SubCell"/>
</dbReference>
<reference evidence="6" key="1">
    <citation type="submission" date="2023-08" db="EMBL/GenBank/DDBJ databases">
        <authorList>
            <person name="Alioto T."/>
            <person name="Alioto T."/>
            <person name="Gomez Garrido J."/>
        </authorList>
    </citation>
    <scope>NUCLEOTIDE SEQUENCE</scope>
</reference>
<dbReference type="Gene3D" id="2.60.270.20">
    <property type="entry name" value="Cytolysin/lectin"/>
    <property type="match status" value="1"/>
</dbReference>
<evidence type="ECO:0000256" key="1">
    <source>
        <dbReference type="ARBA" id="ARBA00004175"/>
    </source>
</evidence>
<dbReference type="Pfam" id="PF06369">
    <property type="entry name" value="Anemone_cytotox"/>
    <property type="match status" value="1"/>
</dbReference>
<dbReference type="GO" id="GO:0046930">
    <property type="term" value="C:pore complex"/>
    <property type="evidence" value="ECO:0007669"/>
    <property type="project" value="InterPro"/>
</dbReference>
<dbReference type="SUPFAM" id="SSF63724">
    <property type="entry name" value="Cytolysin/lectin"/>
    <property type="match status" value="1"/>
</dbReference>
<name>A0AAV1F3C0_XYRNO</name>
<sequence length="160" mass="18414">MATRQCTIEFENPSKYTLLNPRYYMYSGFCQNPLPPELDPSENGRSLFQKTPNTMWGCVGVLTYDLRNNSTSECDGRMAVMFSNPYDFISFSNWFAVGVFGMNTHCDYSLYKKMYYGQQEGFVRGKAKDYNLTYKSEAVTIRATMSDSYKPVIKVKVSDD</sequence>
<dbReference type="InterPro" id="IPR015926">
    <property type="entry name" value="Cytolysin/lectin"/>
</dbReference>
<evidence type="ECO:0000256" key="5">
    <source>
        <dbReference type="ARBA" id="ARBA00023331"/>
    </source>
</evidence>
<keyword evidence="3" id="KW-1052">Target cell membrane</keyword>
<dbReference type="InterPro" id="IPR050677">
    <property type="entry name" value="Actinoporin_PFT"/>
</dbReference>
<evidence type="ECO:0000256" key="3">
    <source>
        <dbReference type="ARBA" id="ARBA00022537"/>
    </source>
</evidence>
<dbReference type="GO" id="GO:0044218">
    <property type="term" value="C:other organism cell membrane"/>
    <property type="evidence" value="ECO:0007669"/>
    <property type="project" value="UniProtKB-KW"/>
</dbReference>
<dbReference type="PANTHER" id="PTHR40388:SF2">
    <property type="entry name" value="ACTINOPORIN-LIKE PROTEIN"/>
    <property type="match status" value="1"/>
</dbReference>
<proteinExistence type="predicted"/>
<keyword evidence="4" id="KW-1053">Target membrane</keyword>
<dbReference type="EMBL" id="OY660867">
    <property type="protein sequence ID" value="CAJ1055216.1"/>
    <property type="molecule type" value="Genomic_DNA"/>
</dbReference>
<keyword evidence="4" id="KW-0472">Membrane</keyword>
<organism evidence="6 7">
    <name type="scientific">Xyrichtys novacula</name>
    <name type="common">Pearly razorfish</name>
    <name type="synonym">Hemipteronotus novacula</name>
    <dbReference type="NCBI Taxonomy" id="13765"/>
    <lineage>
        <taxon>Eukaryota</taxon>
        <taxon>Metazoa</taxon>
        <taxon>Chordata</taxon>
        <taxon>Craniata</taxon>
        <taxon>Vertebrata</taxon>
        <taxon>Euteleostomi</taxon>
        <taxon>Actinopterygii</taxon>
        <taxon>Neopterygii</taxon>
        <taxon>Teleostei</taxon>
        <taxon>Neoteleostei</taxon>
        <taxon>Acanthomorphata</taxon>
        <taxon>Eupercaria</taxon>
        <taxon>Labriformes</taxon>
        <taxon>Labridae</taxon>
        <taxon>Xyrichtys</taxon>
    </lineage>
</organism>
<dbReference type="Proteomes" id="UP001178508">
    <property type="component" value="Chromosome 4"/>
</dbReference>
<accession>A0AAV1F3C0</accession>
<protein>
    <submittedName>
        <fullName evidence="6">DELTA-sagatoxin-Srs1a-like</fullName>
    </submittedName>
</protein>
<evidence type="ECO:0000256" key="4">
    <source>
        <dbReference type="ARBA" id="ARBA00023298"/>
    </source>
</evidence>
<dbReference type="GO" id="GO:0015267">
    <property type="term" value="F:channel activity"/>
    <property type="evidence" value="ECO:0007669"/>
    <property type="project" value="InterPro"/>
</dbReference>
<gene>
    <name evidence="6" type="ORF">XNOV1_A012594</name>
</gene>
<keyword evidence="5" id="KW-0166">Nematocyst</keyword>
<dbReference type="GO" id="GO:0046931">
    <property type="term" value="P:pore complex assembly"/>
    <property type="evidence" value="ECO:0007669"/>
    <property type="project" value="InterPro"/>
</dbReference>
<dbReference type="GO" id="GO:0006812">
    <property type="term" value="P:monoatomic cation transport"/>
    <property type="evidence" value="ECO:0007669"/>
    <property type="project" value="InterPro"/>
</dbReference>